<organism evidence="1 2">
    <name type="scientific">Duganella vulcania</name>
    <dbReference type="NCBI Taxonomy" id="2692166"/>
    <lineage>
        <taxon>Bacteria</taxon>
        <taxon>Pseudomonadati</taxon>
        <taxon>Pseudomonadota</taxon>
        <taxon>Betaproteobacteria</taxon>
        <taxon>Burkholderiales</taxon>
        <taxon>Oxalobacteraceae</taxon>
        <taxon>Telluria group</taxon>
        <taxon>Duganella</taxon>
    </lineage>
</organism>
<accession>A0A845GII4</accession>
<protein>
    <submittedName>
        <fullName evidence="1">Uncharacterized protein</fullName>
    </submittedName>
</protein>
<evidence type="ECO:0000313" key="2">
    <source>
        <dbReference type="Proteomes" id="UP000447355"/>
    </source>
</evidence>
<dbReference type="AlphaFoldDB" id="A0A845GII4"/>
<dbReference type="RefSeq" id="WP_161081838.1">
    <property type="nucleotide sequence ID" value="NZ_WWCX01000001.1"/>
</dbReference>
<gene>
    <name evidence="1" type="ORF">GTP90_01735</name>
</gene>
<proteinExistence type="predicted"/>
<evidence type="ECO:0000313" key="1">
    <source>
        <dbReference type="EMBL" id="MYM92577.1"/>
    </source>
</evidence>
<reference evidence="1" key="1">
    <citation type="submission" date="2019-12" db="EMBL/GenBank/DDBJ databases">
        <title>Novel species isolated from a subtropical stream in China.</title>
        <authorList>
            <person name="Lu H."/>
        </authorList>
    </citation>
    <scope>NUCLEOTIDE SEQUENCE [LARGE SCALE GENOMIC DNA]</scope>
    <source>
        <strain evidence="1">FT81W</strain>
    </source>
</reference>
<comment type="caution">
    <text evidence="1">The sequence shown here is derived from an EMBL/GenBank/DDBJ whole genome shotgun (WGS) entry which is preliminary data.</text>
</comment>
<name>A0A845GII4_9BURK</name>
<sequence length="136" mass="14535">METAVAMLLVAALGYLAGRQGSRPSQRATVSVDAKVKACSDLLCSILKYEQACSTAVFAAESGQINDSNKVAVSDAGSELIRWQLAVGFIVPSEVHEAVDSIVSDNFGKSWDERLGVARTARQTIVEFARREFGPA</sequence>
<dbReference type="Proteomes" id="UP000447355">
    <property type="component" value="Unassembled WGS sequence"/>
</dbReference>
<dbReference type="EMBL" id="WWCX01000001">
    <property type="protein sequence ID" value="MYM92577.1"/>
    <property type="molecule type" value="Genomic_DNA"/>
</dbReference>